<sequence length="274" mass="31575">MLQQILQDMYIDPEVLDQLNEEQKHILFLKMRQEQVRRWKEREERSEREEKKRNEASGQKDSSKRVKWLLGNDGDVWVWVMGEARGDKSYEEICSDISTKASTFTESSRTKVSVADHSSVAWKSDEQINLSKGTDVQTAGKVTEDHSEKWKKHKEEKSHSELYVTYTETHSPPLRPRNKQYNWKEKCSDSLEDSEQRQSVVERVTEERRHQAPRPVQRGKVAELLRNFNRLQDNATGDGNGSATIARGMLTVSPPSLAIAAGANAPPVYRSHRL</sequence>
<feature type="compositionally biased region" description="Basic and acidic residues" evidence="2">
    <location>
        <begin position="38"/>
        <end position="55"/>
    </location>
</feature>
<organism evidence="3">
    <name type="scientific">Callorhinchus milii</name>
    <name type="common">Ghost shark</name>
    <dbReference type="NCBI Taxonomy" id="7868"/>
    <lineage>
        <taxon>Eukaryota</taxon>
        <taxon>Metazoa</taxon>
        <taxon>Chordata</taxon>
        <taxon>Craniata</taxon>
        <taxon>Vertebrata</taxon>
        <taxon>Chondrichthyes</taxon>
        <taxon>Holocephali</taxon>
        <taxon>Chimaeriformes</taxon>
        <taxon>Callorhinchidae</taxon>
        <taxon>Callorhinchus</taxon>
    </lineage>
</organism>
<dbReference type="KEGG" id="cmk:103186460"/>
<reference evidence="3 5" key="3">
    <citation type="journal article" date="2014" name="Nature">
        <title>Elephant shark genome provides unique insights into gnathostome evolution.</title>
        <authorList>
            <consortium name="International Elephant Shark Genome Sequencing Consortium"/>
            <person name="Venkatesh B."/>
            <person name="Lee A.P."/>
            <person name="Ravi V."/>
            <person name="Maurya A.K."/>
            <person name="Lian M.M."/>
            <person name="Swann J.B."/>
            <person name="Ohta Y."/>
            <person name="Flajnik M.F."/>
            <person name="Sutoh Y."/>
            <person name="Kasahara M."/>
            <person name="Hoon S."/>
            <person name="Gangu V."/>
            <person name="Roy S.W."/>
            <person name="Irimia M."/>
            <person name="Korzh V."/>
            <person name="Kondrychyn I."/>
            <person name="Lim Z.W."/>
            <person name="Tay B.H."/>
            <person name="Tohari S."/>
            <person name="Kong K.W."/>
            <person name="Ho S."/>
            <person name="Lorente-Galdos B."/>
            <person name="Quilez J."/>
            <person name="Marques-Bonet T."/>
            <person name="Raney B.J."/>
            <person name="Ingham P.W."/>
            <person name="Tay A."/>
            <person name="Hillier L.W."/>
            <person name="Minx P."/>
            <person name="Boehm T."/>
            <person name="Wilson R.K."/>
            <person name="Brenner S."/>
            <person name="Warren W.C."/>
        </authorList>
    </citation>
    <scope>NUCLEOTIDE SEQUENCE</scope>
    <source>
        <tissue evidence="3">Heart</tissue>
    </source>
</reference>
<keyword evidence="5" id="KW-1185">Reference proteome</keyword>
<evidence type="ECO:0000313" key="4">
    <source>
        <dbReference type="Ensembl" id="ENSCMIP00000012859.1"/>
    </source>
</evidence>
<protein>
    <submittedName>
        <fullName evidence="3 4">SH2 domain-containing protein 4B</fullName>
    </submittedName>
</protein>
<evidence type="ECO:0000256" key="1">
    <source>
        <dbReference type="ARBA" id="ARBA00022999"/>
    </source>
</evidence>
<evidence type="ECO:0000313" key="5">
    <source>
        <dbReference type="Proteomes" id="UP000314986"/>
    </source>
</evidence>
<proteinExistence type="evidence at transcript level"/>
<dbReference type="Ensembl" id="ENSCMIT00000013150.1">
    <property type="protein sequence ID" value="ENSCMIP00000012859.1"/>
    <property type="gene ID" value="ENSCMIG00000006515.1"/>
</dbReference>
<reference evidence="4" key="4">
    <citation type="submission" date="2025-05" db="UniProtKB">
        <authorList>
            <consortium name="Ensembl"/>
        </authorList>
    </citation>
    <scope>IDENTIFICATION</scope>
</reference>
<evidence type="ECO:0000313" key="3">
    <source>
        <dbReference type="EMBL" id="AFP02619.1"/>
    </source>
</evidence>
<evidence type="ECO:0000256" key="2">
    <source>
        <dbReference type="SAM" id="MobiDB-lite"/>
    </source>
</evidence>
<dbReference type="PANTHER" id="PTHR14388:SF5">
    <property type="entry name" value="SH2 DOMAIN-CONTAINING PROTEIN 4A"/>
    <property type="match status" value="1"/>
</dbReference>
<dbReference type="GO" id="GO:0005737">
    <property type="term" value="C:cytoplasm"/>
    <property type="evidence" value="ECO:0007669"/>
    <property type="project" value="TreeGrafter"/>
</dbReference>
<reference evidence="5" key="2">
    <citation type="journal article" date="2007" name="PLoS Biol.">
        <title>Survey sequencing and comparative analysis of the elephant shark (Callorhinchus milii) genome.</title>
        <authorList>
            <person name="Venkatesh B."/>
            <person name="Kirkness E.F."/>
            <person name="Loh Y.H."/>
            <person name="Halpern A.L."/>
            <person name="Lee A.P."/>
            <person name="Johnson J."/>
            <person name="Dandona N."/>
            <person name="Viswanathan L.D."/>
            <person name="Tay A."/>
            <person name="Venter J.C."/>
            <person name="Strausberg R.L."/>
            <person name="Brenner S."/>
        </authorList>
    </citation>
    <scope>NUCLEOTIDE SEQUENCE [LARGE SCALE GENOMIC DNA]</scope>
</reference>
<dbReference type="GeneID" id="103186460"/>
<dbReference type="STRING" id="7868.ENSCMIP00000012859"/>
<name>V9KVH9_CALMI</name>
<gene>
    <name evidence="4" type="primary">LOC103186460</name>
</gene>
<dbReference type="Proteomes" id="UP000314986">
    <property type="component" value="Unassembled WGS sequence"/>
</dbReference>
<dbReference type="AlphaFoldDB" id="V9KVH9"/>
<reference evidence="5" key="1">
    <citation type="journal article" date="2006" name="Science">
        <title>Ancient noncoding elements conserved in the human genome.</title>
        <authorList>
            <person name="Venkatesh B."/>
            <person name="Kirkness E.F."/>
            <person name="Loh Y.H."/>
            <person name="Halpern A.L."/>
            <person name="Lee A.P."/>
            <person name="Johnson J."/>
            <person name="Dandona N."/>
            <person name="Viswanathan L.D."/>
            <person name="Tay A."/>
            <person name="Venter J.C."/>
            <person name="Strausberg R.L."/>
            <person name="Brenner S."/>
        </authorList>
    </citation>
    <scope>NUCLEOTIDE SEQUENCE [LARGE SCALE GENOMIC DNA]</scope>
</reference>
<feature type="region of interest" description="Disordered" evidence="2">
    <location>
        <begin position="135"/>
        <end position="155"/>
    </location>
</feature>
<feature type="region of interest" description="Disordered" evidence="2">
    <location>
        <begin position="38"/>
        <end position="63"/>
    </location>
</feature>
<feature type="compositionally biased region" description="Basic and acidic residues" evidence="2">
    <location>
        <begin position="142"/>
        <end position="155"/>
    </location>
</feature>
<dbReference type="OrthoDB" id="10003345at2759"/>
<accession>V9KVH9</accession>
<dbReference type="EMBL" id="JW870101">
    <property type="protein sequence ID" value="AFP02619.1"/>
    <property type="molecule type" value="mRNA"/>
</dbReference>
<keyword evidence="1" id="KW-0727">SH2 domain</keyword>
<dbReference type="GeneTree" id="ENSGT00940000157357"/>
<dbReference type="PANTHER" id="PTHR14388">
    <property type="entry name" value="T CELL-SPECIFIC ADAPTER PROTEIN TSAD"/>
    <property type="match status" value="1"/>
</dbReference>